<protein>
    <submittedName>
        <fullName evidence="5">G-type lectin S-receptor-like serine/threonine-protein kinase</fullName>
    </submittedName>
</protein>
<keyword evidence="5" id="KW-0418">Kinase</keyword>
<sequence>MPLPATRSFCLKPFLESLLVILLIPCLASCLETDTITGSLMIEDPDTIVSSGKVYRLGFFSPGNTTNRYMGIWNDVSQTSIVWVANRDKPLVNDSSGTITVSEDGNLVLMSQQKEILWSSTVTNSSRNTSAQLLDSGNLVLRDNSNGRLVWESFRHPGDAFLPTMKVTDNVNTGERAVITSWRTLDPDFGSFTAGLQALSIPQVFIWNGSRPHWRSGRGMV</sequence>
<feature type="signal peptide" evidence="3">
    <location>
        <begin position="1"/>
        <end position="30"/>
    </location>
</feature>
<keyword evidence="2" id="KW-0325">Glycoprotein</keyword>
<dbReference type="PANTHER" id="PTHR32444:SF198">
    <property type="entry name" value="BULB-TYPE LECTIN DOMAIN-CONTAINING PROTEIN"/>
    <property type="match status" value="1"/>
</dbReference>
<dbReference type="PANTHER" id="PTHR32444">
    <property type="entry name" value="BULB-TYPE LECTIN DOMAIN-CONTAINING PROTEIN"/>
    <property type="match status" value="1"/>
</dbReference>
<dbReference type="InterPro" id="IPR036426">
    <property type="entry name" value="Bulb-type_lectin_dom_sf"/>
</dbReference>
<keyword evidence="5" id="KW-0808">Transferase</keyword>
<dbReference type="InterPro" id="IPR001480">
    <property type="entry name" value="Bulb-type_lectin_dom"/>
</dbReference>
<gene>
    <name evidence="5" type="ORF">Sradi_6001500</name>
</gene>
<reference evidence="5" key="2">
    <citation type="journal article" date="2024" name="Plant">
        <title>Genomic evolution and insights into agronomic trait innovations of Sesamum species.</title>
        <authorList>
            <person name="Miao H."/>
            <person name="Wang L."/>
            <person name="Qu L."/>
            <person name="Liu H."/>
            <person name="Sun Y."/>
            <person name="Le M."/>
            <person name="Wang Q."/>
            <person name="Wei S."/>
            <person name="Zheng Y."/>
            <person name="Lin W."/>
            <person name="Duan Y."/>
            <person name="Cao H."/>
            <person name="Xiong S."/>
            <person name="Wang X."/>
            <person name="Wei L."/>
            <person name="Li C."/>
            <person name="Ma Q."/>
            <person name="Ju M."/>
            <person name="Zhao R."/>
            <person name="Li G."/>
            <person name="Mu C."/>
            <person name="Tian Q."/>
            <person name="Mei H."/>
            <person name="Zhang T."/>
            <person name="Gao T."/>
            <person name="Zhang H."/>
        </authorList>
    </citation>
    <scope>NUCLEOTIDE SEQUENCE</scope>
    <source>
        <strain evidence="5">G02</strain>
    </source>
</reference>
<organism evidence="5">
    <name type="scientific">Sesamum radiatum</name>
    <name type="common">Black benniseed</name>
    <dbReference type="NCBI Taxonomy" id="300843"/>
    <lineage>
        <taxon>Eukaryota</taxon>
        <taxon>Viridiplantae</taxon>
        <taxon>Streptophyta</taxon>
        <taxon>Embryophyta</taxon>
        <taxon>Tracheophyta</taxon>
        <taxon>Spermatophyta</taxon>
        <taxon>Magnoliopsida</taxon>
        <taxon>eudicotyledons</taxon>
        <taxon>Gunneridae</taxon>
        <taxon>Pentapetalae</taxon>
        <taxon>asterids</taxon>
        <taxon>lamiids</taxon>
        <taxon>Lamiales</taxon>
        <taxon>Pedaliaceae</taxon>
        <taxon>Sesamum</taxon>
    </lineage>
</organism>
<feature type="chain" id="PRO_5043845121" evidence="3">
    <location>
        <begin position="31"/>
        <end position="221"/>
    </location>
</feature>
<dbReference type="FunFam" id="2.90.10.10:FF:000001">
    <property type="entry name" value="G-type lectin S-receptor-like serine/threonine-protein kinase"/>
    <property type="match status" value="1"/>
</dbReference>
<dbReference type="EMBL" id="JACGWJ010000028">
    <property type="protein sequence ID" value="KAL0305842.1"/>
    <property type="molecule type" value="Genomic_DNA"/>
</dbReference>
<dbReference type="AlphaFoldDB" id="A0AAW2KHX6"/>
<evidence type="ECO:0000256" key="1">
    <source>
        <dbReference type="ARBA" id="ARBA00022729"/>
    </source>
</evidence>
<keyword evidence="1 3" id="KW-0732">Signal</keyword>
<comment type="caution">
    <text evidence="5">The sequence shown here is derived from an EMBL/GenBank/DDBJ whole genome shotgun (WGS) entry which is preliminary data.</text>
</comment>
<evidence type="ECO:0000256" key="2">
    <source>
        <dbReference type="ARBA" id="ARBA00023180"/>
    </source>
</evidence>
<name>A0AAW2KHX6_SESRA</name>
<dbReference type="SMART" id="SM00108">
    <property type="entry name" value="B_lectin"/>
    <property type="match status" value="1"/>
</dbReference>
<evidence type="ECO:0000313" key="5">
    <source>
        <dbReference type="EMBL" id="KAL0305842.1"/>
    </source>
</evidence>
<dbReference type="Gene3D" id="2.90.10.10">
    <property type="entry name" value="Bulb-type lectin domain"/>
    <property type="match status" value="1"/>
</dbReference>
<proteinExistence type="predicted"/>
<dbReference type="Pfam" id="PF01453">
    <property type="entry name" value="B_lectin"/>
    <property type="match status" value="1"/>
</dbReference>
<feature type="domain" description="Bulb-type lectin" evidence="4">
    <location>
        <begin position="33"/>
        <end position="154"/>
    </location>
</feature>
<dbReference type="CDD" id="cd00028">
    <property type="entry name" value="B_lectin"/>
    <property type="match status" value="1"/>
</dbReference>
<reference evidence="5" key="1">
    <citation type="submission" date="2020-06" db="EMBL/GenBank/DDBJ databases">
        <authorList>
            <person name="Li T."/>
            <person name="Hu X."/>
            <person name="Zhang T."/>
            <person name="Song X."/>
            <person name="Zhang H."/>
            <person name="Dai N."/>
            <person name="Sheng W."/>
            <person name="Hou X."/>
            <person name="Wei L."/>
        </authorList>
    </citation>
    <scope>NUCLEOTIDE SEQUENCE</scope>
    <source>
        <strain evidence="5">G02</strain>
        <tissue evidence="5">Leaf</tissue>
    </source>
</reference>
<evidence type="ECO:0000256" key="3">
    <source>
        <dbReference type="SAM" id="SignalP"/>
    </source>
</evidence>
<dbReference type="SUPFAM" id="SSF51110">
    <property type="entry name" value="alpha-D-mannose-specific plant lectins"/>
    <property type="match status" value="1"/>
</dbReference>
<dbReference type="GO" id="GO:0016301">
    <property type="term" value="F:kinase activity"/>
    <property type="evidence" value="ECO:0007669"/>
    <property type="project" value="UniProtKB-KW"/>
</dbReference>
<evidence type="ECO:0000259" key="4">
    <source>
        <dbReference type="PROSITE" id="PS50927"/>
    </source>
</evidence>
<accession>A0AAW2KHX6</accession>
<dbReference type="PROSITE" id="PS50927">
    <property type="entry name" value="BULB_LECTIN"/>
    <property type="match status" value="1"/>
</dbReference>